<dbReference type="GO" id="GO:0003735">
    <property type="term" value="F:structural constituent of ribosome"/>
    <property type="evidence" value="ECO:0007669"/>
    <property type="project" value="InterPro"/>
</dbReference>
<dbReference type="InterPro" id="IPR020070">
    <property type="entry name" value="Ribosomal_bL9_N"/>
</dbReference>
<evidence type="ECO:0000313" key="5">
    <source>
        <dbReference type="EMBL" id="KAK3394622.1"/>
    </source>
</evidence>
<dbReference type="InterPro" id="IPR000244">
    <property type="entry name" value="Ribosomal_bL9"/>
</dbReference>
<comment type="caution">
    <text evidence="5">The sequence shown here is derived from an EMBL/GenBank/DDBJ whole genome shotgun (WGS) entry which is preliminary data.</text>
</comment>
<protein>
    <recommendedName>
        <fullName evidence="4">Ribosomal protein L9 domain-containing protein</fullName>
    </recommendedName>
</protein>
<evidence type="ECO:0000256" key="2">
    <source>
        <dbReference type="ARBA" id="ARBA00022980"/>
    </source>
</evidence>
<dbReference type="SUPFAM" id="SSF55658">
    <property type="entry name" value="L9 N-domain-like"/>
    <property type="match status" value="1"/>
</dbReference>
<evidence type="ECO:0000256" key="1">
    <source>
        <dbReference type="ARBA" id="ARBA00010605"/>
    </source>
</evidence>
<dbReference type="PANTHER" id="PTHR21368">
    <property type="entry name" value="50S RIBOSOMAL PROTEIN L9"/>
    <property type="match status" value="1"/>
</dbReference>
<evidence type="ECO:0000259" key="4">
    <source>
        <dbReference type="Pfam" id="PF01281"/>
    </source>
</evidence>
<accession>A0AAE0P7D7</accession>
<gene>
    <name evidence="5" type="ORF">B0H63DRAFT_461458</name>
</gene>
<dbReference type="AlphaFoldDB" id="A0AAE0P7D7"/>
<dbReference type="Proteomes" id="UP001285441">
    <property type="component" value="Unassembled WGS sequence"/>
</dbReference>
<keyword evidence="6" id="KW-1185">Reference proteome</keyword>
<dbReference type="Gene3D" id="3.40.5.10">
    <property type="entry name" value="Ribosomal protein L9, N-terminal domain"/>
    <property type="match status" value="1"/>
</dbReference>
<dbReference type="InterPro" id="IPR009027">
    <property type="entry name" value="Ribosomal_bL9/RNase_H1_N"/>
</dbReference>
<keyword evidence="3" id="KW-0687">Ribonucleoprotein</keyword>
<dbReference type="GO" id="GO:0005840">
    <property type="term" value="C:ribosome"/>
    <property type="evidence" value="ECO:0007669"/>
    <property type="project" value="UniProtKB-KW"/>
</dbReference>
<dbReference type="Pfam" id="PF01281">
    <property type="entry name" value="Ribosomal_L9_N"/>
    <property type="match status" value="1"/>
</dbReference>
<reference evidence="5" key="1">
    <citation type="journal article" date="2023" name="Mol. Phylogenet. Evol.">
        <title>Genome-scale phylogeny and comparative genomics of the fungal order Sordariales.</title>
        <authorList>
            <person name="Hensen N."/>
            <person name="Bonometti L."/>
            <person name="Westerberg I."/>
            <person name="Brannstrom I.O."/>
            <person name="Guillou S."/>
            <person name="Cros-Aarteil S."/>
            <person name="Calhoun S."/>
            <person name="Haridas S."/>
            <person name="Kuo A."/>
            <person name="Mondo S."/>
            <person name="Pangilinan J."/>
            <person name="Riley R."/>
            <person name="LaButti K."/>
            <person name="Andreopoulos B."/>
            <person name="Lipzen A."/>
            <person name="Chen C."/>
            <person name="Yan M."/>
            <person name="Daum C."/>
            <person name="Ng V."/>
            <person name="Clum A."/>
            <person name="Steindorff A."/>
            <person name="Ohm R.A."/>
            <person name="Martin F."/>
            <person name="Silar P."/>
            <person name="Natvig D.O."/>
            <person name="Lalanne C."/>
            <person name="Gautier V."/>
            <person name="Ament-Velasquez S.L."/>
            <person name="Kruys A."/>
            <person name="Hutchinson M.I."/>
            <person name="Powell A.J."/>
            <person name="Barry K."/>
            <person name="Miller A.N."/>
            <person name="Grigoriev I.V."/>
            <person name="Debuchy R."/>
            <person name="Gladieux P."/>
            <person name="Hiltunen Thoren M."/>
            <person name="Johannesson H."/>
        </authorList>
    </citation>
    <scope>NUCLEOTIDE SEQUENCE</scope>
    <source>
        <strain evidence="5">CBS 232.78</strain>
    </source>
</reference>
<dbReference type="GO" id="GO:0006412">
    <property type="term" value="P:translation"/>
    <property type="evidence" value="ECO:0007669"/>
    <property type="project" value="InterPro"/>
</dbReference>
<feature type="domain" description="Ribosomal protein L9" evidence="4">
    <location>
        <begin position="57"/>
        <end position="101"/>
    </location>
</feature>
<sequence>MAGPALSRWPTCLGCLRKVAVGGTNASAGTNNTSIVVSMMQTRAKSNTRRPVDQGVTVRLLEDIPKFGRKEAIFRVERGRMRNEWFPRKKAEYMTAARFQELGISKADIGERDRSFVIFKPVAEEPAAAPKPVQPTANKGLSQLAPEKALVLLSSLVPETLSFYRKPIQAPVPAPAAPPETIMSPLISSSSKQNQTAIESKQAPLEIYGSVSATDIVTHIKEMLVADAEASRILLEPGNITFLGLEEGADRIKMLGRWEVEISTGGTGLEPVRKRIEILPQQTEGQ</sequence>
<keyword evidence="2" id="KW-0689">Ribosomal protein</keyword>
<dbReference type="InterPro" id="IPR036935">
    <property type="entry name" value="Ribosomal_bL9_N_sf"/>
</dbReference>
<evidence type="ECO:0000256" key="3">
    <source>
        <dbReference type="ARBA" id="ARBA00023274"/>
    </source>
</evidence>
<evidence type="ECO:0000313" key="6">
    <source>
        <dbReference type="Proteomes" id="UP001285441"/>
    </source>
</evidence>
<organism evidence="5 6">
    <name type="scientific">Podospora didyma</name>
    <dbReference type="NCBI Taxonomy" id="330526"/>
    <lineage>
        <taxon>Eukaryota</taxon>
        <taxon>Fungi</taxon>
        <taxon>Dikarya</taxon>
        <taxon>Ascomycota</taxon>
        <taxon>Pezizomycotina</taxon>
        <taxon>Sordariomycetes</taxon>
        <taxon>Sordariomycetidae</taxon>
        <taxon>Sordariales</taxon>
        <taxon>Podosporaceae</taxon>
        <taxon>Podospora</taxon>
    </lineage>
</organism>
<reference evidence="5" key="2">
    <citation type="submission" date="2023-06" db="EMBL/GenBank/DDBJ databases">
        <authorList>
            <consortium name="Lawrence Berkeley National Laboratory"/>
            <person name="Haridas S."/>
            <person name="Hensen N."/>
            <person name="Bonometti L."/>
            <person name="Westerberg I."/>
            <person name="Brannstrom I.O."/>
            <person name="Guillou S."/>
            <person name="Cros-Aarteil S."/>
            <person name="Calhoun S."/>
            <person name="Kuo A."/>
            <person name="Mondo S."/>
            <person name="Pangilinan J."/>
            <person name="Riley R."/>
            <person name="LaButti K."/>
            <person name="Andreopoulos B."/>
            <person name="Lipzen A."/>
            <person name="Chen C."/>
            <person name="Yanf M."/>
            <person name="Daum C."/>
            <person name="Ng V."/>
            <person name="Clum A."/>
            <person name="Steindorff A."/>
            <person name="Ohm R."/>
            <person name="Martin F."/>
            <person name="Silar P."/>
            <person name="Natvig D."/>
            <person name="Lalanne C."/>
            <person name="Gautier V."/>
            <person name="Ament-velasquez S.L."/>
            <person name="Kruys A."/>
            <person name="Hutchinson M.I."/>
            <person name="Powell A.J."/>
            <person name="Barry K."/>
            <person name="Miller A.N."/>
            <person name="Grigoriev I.V."/>
            <person name="Debuchy R."/>
            <person name="Gladieux P."/>
            <person name="Thoren M.H."/>
            <person name="Johannesson H."/>
        </authorList>
    </citation>
    <scope>NUCLEOTIDE SEQUENCE</scope>
    <source>
        <strain evidence="5">CBS 232.78</strain>
    </source>
</reference>
<proteinExistence type="inferred from homology"/>
<dbReference type="GO" id="GO:1990904">
    <property type="term" value="C:ribonucleoprotein complex"/>
    <property type="evidence" value="ECO:0007669"/>
    <property type="project" value="UniProtKB-KW"/>
</dbReference>
<dbReference type="EMBL" id="JAULSW010000001">
    <property type="protein sequence ID" value="KAK3394622.1"/>
    <property type="molecule type" value="Genomic_DNA"/>
</dbReference>
<name>A0AAE0P7D7_9PEZI</name>
<comment type="similarity">
    <text evidence="1">Belongs to the bacterial ribosomal protein bL9 family.</text>
</comment>